<dbReference type="PANTHER" id="PTHR33802">
    <property type="entry name" value="SI:CH211-161H7.5-RELATED"/>
    <property type="match status" value="1"/>
</dbReference>
<keyword evidence="1" id="KW-1133">Transmembrane helix</keyword>
<sequence>MGAPHAVRAALPVLSLVSFVAMIIFNIAAATGSIKGLFRNTTGAISGRYSLGVTPAGWTFSIWGFIYAWNALWVTHALSALWRRGQEGPLYAEASATPPAFHLIWLLNNVINVAWLFLWDAELFIPSLIFLAFVPFTLYLMLALSYRSAELLLKTIAPRELWLTRILAHNGLAMYATWTSIATLLNLGVVLRYEGRVSGTATDSAVLAILAVEVLTWFVLEVVVLERHVRYTLTVYPVVIVALSGSVSRNYDAESPSGNDVFTVVLLGVTCVLLVARLALAVWRHMAQPRGVAVIPEGAAETSSVQL</sequence>
<evidence type="ECO:0000313" key="3">
    <source>
        <dbReference type="RefSeq" id="XP_032813655.1"/>
    </source>
</evidence>
<protein>
    <submittedName>
        <fullName evidence="3">Uncharacterized protein LOC116944251</fullName>
    </submittedName>
</protein>
<feature type="transmembrane region" description="Helical" evidence="1">
    <location>
        <begin position="261"/>
        <end position="280"/>
    </location>
</feature>
<dbReference type="PANTHER" id="PTHR33802:SF1">
    <property type="entry name" value="XK-RELATED PROTEIN"/>
    <property type="match status" value="1"/>
</dbReference>
<keyword evidence="2" id="KW-1185">Reference proteome</keyword>
<keyword evidence="1" id="KW-0472">Membrane</keyword>
<gene>
    <name evidence="3" type="primary">LOC116944251</name>
</gene>
<evidence type="ECO:0000256" key="1">
    <source>
        <dbReference type="SAM" id="Phobius"/>
    </source>
</evidence>
<accession>A0AAJ7T9E0</accession>
<keyword evidence="1" id="KW-0812">Transmembrane</keyword>
<feature type="transmembrane region" description="Helical" evidence="1">
    <location>
        <begin position="58"/>
        <end position="79"/>
    </location>
</feature>
<dbReference type="RefSeq" id="XP_032813655.1">
    <property type="nucleotide sequence ID" value="XM_032957764.1"/>
</dbReference>
<dbReference type="KEGG" id="pmrn:116944251"/>
<dbReference type="AlphaFoldDB" id="A0AAJ7T9E0"/>
<feature type="transmembrane region" description="Helical" evidence="1">
    <location>
        <begin position="100"/>
        <end position="118"/>
    </location>
</feature>
<reference evidence="3" key="1">
    <citation type="submission" date="2025-08" db="UniProtKB">
        <authorList>
            <consortium name="RefSeq"/>
        </authorList>
    </citation>
    <scope>IDENTIFICATION</scope>
    <source>
        <tissue evidence="3">Sperm</tissue>
    </source>
</reference>
<name>A0AAJ7T9E0_PETMA</name>
<proteinExistence type="predicted"/>
<organism evidence="2 3">
    <name type="scientific">Petromyzon marinus</name>
    <name type="common">Sea lamprey</name>
    <dbReference type="NCBI Taxonomy" id="7757"/>
    <lineage>
        <taxon>Eukaryota</taxon>
        <taxon>Metazoa</taxon>
        <taxon>Chordata</taxon>
        <taxon>Craniata</taxon>
        <taxon>Vertebrata</taxon>
        <taxon>Cyclostomata</taxon>
        <taxon>Hyperoartia</taxon>
        <taxon>Petromyzontiformes</taxon>
        <taxon>Petromyzontidae</taxon>
        <taxon>Petromyzon</taxon>
    </lineage>
</organism>
<evidence type="ECO:0000313" key="2">
    <source>
        <dbReference type="Proteomes" id="UP001318040"/>
    </source>
</evidence>
<feature type="transmembrane region" description="Helical" evidence="1">
    <location>
        <begin position="124"/>
        <end position="146"/>
    </location>
</feature>
<feature type="transmembrane region" description="Helical" evidence="1">
    <location>
        <begin position="12"/>
        <end position="38"/>
    </location>
</feature>
<feature type="transmembrane region" description="Helical" evidence="1">
    <location>
        <begin position="167"/>
        <end position="193"/>
    </location>
</feature>
<dbReference type="Proteomes" id="UP001318040">
    <property type="component" value="Chromosome 20"/>
</dbReference>
<feature type="transmembrane region" description="Helical" evidence="1">
    <location>
        <begin position="205"/>
        <end position="224"/>
    </location>
</feature>
<feature type="transmembrane region" description="Helical" evidence="1">
    <location>
        <begin position="231"/>
        <end position="249"/>
    </location>
</feature>